<dbReference type="PROSITE" id="PS50883">
    <property type="entry name" value="EAL"/>
    <property type="match status" value="1"/>
</dbReference>
<keyword evidence="4" id="KW-1185">Reference proteome</keyword>
<dbReference type="Proteomes" id="UP000007883">
    <property type="component" value="Chromosome"/>
</dbReference>
<dbReference type="Gene3D" id="3.20.20.450">
    <property type="entry name" value="EAL domain"/>
    <property type="match status" value="1"/>
</dbReference>
<dbReference type="SUPFAM" id="SSF141868">
    <property type="entry name" value="EAL domain-like"/>
    <property type="match status" value="1"/>
</dbReference>
<feature type="domain" description="EAL" evidence="2">
    <location>
        <begin position="237"/>
        <end position="472"/>
    </location>
</feature>
<proteinExistence type="predicted"/>
<dbReference type="InterPro" id="IPR043128">
    <property type="entry name" value="Rev_trsase/Diguanyl_cyclase"/>
</dbReference>
<dbReference type="InterPro" id="IPR050706">
    <property type="entry name" value="Cyclic-di-GMP_PDE-like"/>
</dbReference>
<dbReference type="SMART" id="SM00267">
    <property type="entry name" value="GGDEF"/>
    <property type="match status" value="1"/>
</dbReference>
<dbReference type="GO" id="GO:0071111">
    <property type="term" value="F:cyclic-guanylate-specific phosphodiesterase activity"/>
    <property type="evidence" value="ECO:0007669"/>
    <property type="project" value="InterPro"/>
</dbReference>
<evidence type="ECO:0000259" key="2">
    <source>
        <dbReference type="PROSITE" id="PS50883"/>
    </source>
</evidence>
<gene>
    <name evidence="3" type="ordered locus">RGE_23690</name>
</gene>
<accession>I0HRS3</accession>
<dbReference type="eggNOG" id="COG2199">
    <property type="taxonomic scope" value="Bacteria"/>
</dbReference>
<sequence>MLGDPTPARRRREEPLPPLPDFMPDALRRRLAAWYQGRREDARPAAPVPAVAAERLVEVGREADRVEALRREAHTDPVSGLPNRRHFVGLLGSVLGQGAAPERSLLLLRALNLGPLRLQIGDDAVERRIALIGEALDAYPQHVVGAFAGRLNDSDFALCLPANGVADETARTLLEALRATPAAGPGGIELAIGGADDLRAGLPGDALAAADLALAQAEAAGPFSIEIHAGGGAVQGEQAWRTRIAEALQDGRAALGEFPVVAADGRLLHLECPLRLQLDAGGPYREAQRWLAMATRSRLLPRVDLMAIELALLAIDRDGRARCVHVGAASLTTPGFVAEVQQRLQAQPAAARRLLIDVGEGVWLERALPRLGDAAQAWRACGVRLGVEHAGASMHALARLAGLGLDHVRIEARFLRGAAGDPTVHAFAAGLVGLVHGMRLVLVAEGVDDEADLQVLFDAGFDAATGPAVRAL</sequence>
<dbReference type="HOGENOM" id="CLU_578569_0_0_4"/>
<dbReference type="EMBL" id="AP012320">
    <property type="protein sequence ID" value="BAL95710.1"/>
    <property type="molecule type" value="Genomic_DNA"/>
</dbReference>
<organism evidence="3 4">
    <name type="scientific">Rubrivivax gelatinosus (strain NBRC 100245 / IL144)</name>
    <dbReference type="NCBI Taxonomy" id="983917"/>
    <lineage>
        <taxon>Bacteria</taxon>
        <taxon>Pseudomonadati</taxon>
        <taxon>Pseudomonadota</taxon>
        <taxon>Betaproteobacteria</taxon>
        <taxon>Burkholderiales</taxon>
        <taxon>Sphaerotilaceae</taxon>
        <taxon>Rubrivivax</taxon>
    </lineage>
</organism>
<dbReference type="PATRIC" id="fig|983917.3.peg.2302"/>
<dbReference type="KEGG" id="rge:RGE_23690"/>
<reference evidence="3 4" key="1">
    <citation type="journal article" date="2012" name="J. Bacteriol.">
        <title>Complete genome sequence of phototrophic betaproteobacterium Rubrivivax gelatinosus IL144.</title>
        <authorList>
            <person name="Nagashima S."/>
            <person name="Kamimura A."/>
            <person name="Shimizu T."/>
            <person name="Nakamura-isaki S."/>
            <person name="Aono E."/>
            <person name="Sakamoto K."/>
            <person name="Ichikawa N."/>
            <person name="Nakazawa H."/>
            <person name="Sekine M."/>
            <person name="Yamazaki S."/>
            <person name="Fujita N."/>
            <person name="Shimada K."/>
            <person name="Hanada S."/>
            <person name="Nagashima K.V.P."/>
        </authorList>
    </citation>
    <scope>NUCLEOTIDE SEQUENCE [LARGE SCALE GENOMIC DNA]</scope>
    <source>
        <strain evidence="4">NBRC 100245 / IL144</strain>
    </source>
</reference>
<dbReference type="Gene3D" id="3.30.70.270">
    <property type="match status" value="1"/>
</dbReference>
<dbReference type="eggNOG" id="COG2200">
    <property type="taxonomic scope" value="Bacteria"/>
</dbReference>
<dbReference type="SMART" id="SM00052">
    <property type="entry name" value="EAL"/>
    <property type="match status" value="1"/>
</dbReference>
<dbReference type="InterPro" id="IPR001633">
    <property type="entry name" value="EAL_dom"/>
</dbReference>
<dbReference type="PANTHER" id="PTHR33121:SF79">
    <property type="entry name" value="CYCLIC DI-GMP PHOSPHODIESTERASE PDED-RELATED"/>
    <property type="match status" value="1"/>
</dbReference>
<feature type="region of interest" description="Disordered" evidence="1">
    <location>
        <begin position="1"/>
        <end position="22"/>
    </location>
</feature>
<dbReference type="InterPro" id="IPR035919">
    <property type="entry name" value="EAL_sf"/>
</dbReference>
<name>I0HRS3_RUBGI</name>
<dbReference type="RefSeq" id="WP_014428572.1">
    <property type="nucleotide sequence ID" value="NC_017075.1"/>
</dbReference>
<evidence type="ECO:0000313" key="4">
    <source>
        <dbReference type="Proteomes" id="UP000007883"/>
    </source>
</evidence>
<dbReference type="AlphaFoldDB" id="I0HRS3"/>
<dbReference type="Pfam" id="PF00990">
    <property type="entry name" value="GGDEF"/>
    <property type="match status" value="1"/>
</dbReference>
<evidence type="ECO:0000313" key="3">
    <source>
        <dbReference type="EMBL" id="BAL95710.1"/>
    </source>
</evidence>
<dbReference type="PANTHER" id="PTHR33121">
    <property type="entry name" value="CYCLIC DI-GMP PHOSPHODIESTERASE PDEF"/>
    <property type="match status" value="1"/>
</dbReference>
<evidence type="ECO:0000256" key="1">
    <source>
        <dbReference type="SAM" id="MobiDB-lite"/>
    </source>
</evidence>
<dbReference type="STRING" id="983917.RGE_23690"/>
<dbReference type="Pfam" id="PF00563">
    <property type="entry name" value="EAL"/>
    <property type="match status" value="1"/>
</dbReference>
<protein>
    <submittedName>
        <fullName evidence="3">Putative sensory box GGDEF/EAL domain protein</fullName>
    </submittedName>
</protein>
<dbReference type="InterPro" id="IPR000160">
    <property type="entry name" value="GGDEF_dom"/>
</dbReference>